<evidence type="ECO:0000256" key="1">
    <source>
        <dbReference type="SAM" id="Phobius"/>
    </source>
</evidence>
<reference evidence="2 3" key="1">
    <citation type="submission" date="2019-03" db="EMBL/GenBank/DDBJ databases">
        <title>Genomic Encyclopedia of Archaeal and Bacterial Type Strains, Phase II (KMG-II): from individual species to whole genera.</title>
        <authorList>
            <person name="Goeker M."/>
        </authorList>
    </citation>
    <scope>NUCLEOTIDE SEQUENCE [LARGE SCALE GENOMIC DNA]</scope>
    <source>
        <strain evidence="2 3">DSM 45499</strain>
    </source>
</reference>
<organism evidence="2 3">
    <name type="scientific">Actinophytocola oryzae</name>
    <dbReference type="NCBI Taxonomy" id="502181"/>
    <lineage>
        <taxon>Bacteria</taxon>
        <taxon>Bacillati</taxon>
        <taxon>Actinomycetota</taxon>
        <taxon>Actinomycetes</taxon>
        <taxon>Pseudonocardiales</taxon>
        <taxon>Pseudonocardiaceae</taxon>
    </lineage>
</organism>
<feature type="transmembrane region" description="Helical" evidence="1">
    <location>
        <begin position="331"/>
        <end position="356"/>
    </location>
</feature>
<feature type="transmembrane region" description="Helical" evidence="1">
    <location>
        <begin position="183"/>
        <end position="203"/>
    </location>
</feature>
<evidence type="ECO:0000313" key="3">
    <source>
        <dbReference type="Proteomes" id="UP000294927"/>
    </source>
</evidence>
<feature type="transmembrane region" description="Helical" evidence="1">
    <location>
        <begin position="120"/>
        <end position="143"/>
    </location>
</feature>
<feature type="transmembrane region" description="Helical" evidence="1">
    <location>
        <begin position="459"/>
        <end position="478"/>
    </location>
</feature>
<dbReference type="Proteomes" id="UP000294927">
    <property type="component" value="Unassembled WGS sequence"/>
</dbReference>
<dbReference type="RefSeq" id="WP_133902200.1">
    <property type="nucleotide sequence ID" value="NZ_SOCP01000003.1"/>
</dbReference>
<keyword evidence="3" id="KW-1185">Reference proteome</keyword>
<feature type="transmembrane region" description="Helical" evidence="1">
    <location>
        <begin position="391"/>
        <end position="412"/>
    </location>
</feature>
<keyword evidence="1" id="KW-0472">Membrane</keyword>
<feature type="transmembrane region" description="Helical" evidence="1">
    <location>
        <begin position="76"/>
        <end position="99"/>
    </location>
</feature>
<dbReference type="AlphaFoldDB" id="A0A4R7VZ88"/>
<keyword evidence="1" id="KW-1133">Transmembrane helix</keyword>
<feature type="transmembrane region" description="Helical" evidence="1">
    <location>
        <begin position="292"/>
        <end position="311"/>
    </location>
</feature>
<feature type="transmembrane region" description="Helical" evidence="1">
    <location>
        <begin position="498"/>
        <end position="522"/>
    </location>
</feature>
<keyword evidence="1" id="KW-0812">Transmembrane</keyword>
<protein>
    <submittedName>
        <fullName evidence="2">ABC-2 type transport system permease protein</fullName>
    </submittedName>
</protein>
<feature type="transmembrane region" description="Helical" evidence="1">
    <location>
        <begin position="155"/>
        <end position="176"/>
    </location>
</feature>
<sequence>MTGVWQLVRLILRRDRVIMPLWVLFIALVPVSYIATIDGVFPTAADKAQYAATSAANAGFVALYGRLFGSSLGELVAWRAGFVPVVVGLVTVLTVIRHTRTEEEAGRRELVGSTVVGRHAALAAALITTCAASLVMGLVLAAAMAGQGLPGAGSLAFGLELAATGWVFAGIAAVAAQLTAGAGSARGIGITVLGVAYVLRVVGDVSGMTDGPLTWVTGLSPIGWVQAIRPFGVDRTWLALVVLAAAAVFVAVAVLLSGRRDVGAGLLPTRPGPAVGTLGSPLALAWRLHRGLLAAWTGGFVALGVVMGYLAEGVGDLVGDNRAMADAFRRLGGASGLIDSYLAGTAGLFGLIAGAYGIQAMLRARAEEADGRVEPVLGTATGRLRWLAGHLVFSLLGPAVVLVAAGLAMGITHGLDVHDVGGELPRLLAGTVVQLPAVWILSAVAVLLFGLLPRATAAAWAALVVCLLVTLVGGAAGLDQWVLDISPFTHLPKLPGGHVTALPLVLLSVIAAIVTVAGLTGFRRRDVPA</sequence>
<evidence type="ECO:0000313" key="2">
    <source>
        <dbReference type="EMBL" id="TDV55095.1"/>
    </source>
</evidence>
<proteinExistence type="predicted"/>
<gene>
    <name evidence="2" type="ORF">CLV71_103336</name>
</gene>
<dbReference type="OrthoDB" id="2014935at2"/>
<accession>A0A4R7VZ88</accession>
<feature type="transmembrane region" description="Helical" evidence="1">
    <location>
        <begin position="21"/>
        <end position="41"/>
    </location>
</feature>
<feature type="transmembrane region" description="Helical" evidence="1">
    <location>
        <begin position="237"/>
        <end position="256"/>
    </location>
</feature>
<comment type="caution">
    <text evidence="2">The sequence shown here is derived from an EMBL/GenBank/DDBJ whole genome shotgun (WGS) entry which is preliminary data.</text>
</comment>
<dbReference type="EMBL" id="SOCP01000003">
    <property type="protein sequence ID" value="TDV55095.1"/>
    <property type="molecule type" value="Genomic_DNA"/>
</dbReference>
<name>A0A4R7VZ88_9PSEU</name>
<feature type="transmembrane region" description="Helical" evidence="1">
    <location>
        <begin position="432"/>
        <end position="452"/>
    </location>
</feature>